<feature type="signal peptide" evidence="3">
    <location>
        <begin position="1"/>
        <end position="21"/>
    </location>
</feature>
<dbReference type="Pfam" id="PF16656">
    <property type="entry name" value="Pur_ac_phosph_N"/>
    <property type="match status" value="1"/>
</dbReference>
<dbReference type="SUPFAM" id="SSF49363">
    <property type="entry name" value="Purple acid phosphatase, N-terminal domain"/>
    <property type="match status" value="1"/>
</dbReference>
<evidence type="ECO:0000313" key="5">
    <source>
        <dbReference type="EMBL" id="MCD7457310.1"/>
    </source>
</evidence>
<dbReference type="Proteomes" id="UP000823775">
    <property type="component" value="Unassembled WGS sequence"/>
</dbReference>
<evidence type="ECO:0000256" key="2">
    <source>
        <dbReference type="ARBA" id="ARBA00022525"/>
    </source>
</evidence>
<reference evidence="5 6" key="1">
    <citation type="journal article" date="2021" name="BMC Genomics">
        <title>Datura genome reveals duplications of psychoactive alkaloid biosynthetic genes and high mutation rate following tissue culture.</title>
        <authorList>
            <person name="Rajewski A."/>
            <person name="Carter-House D."/>
            <person name="Stajich J."/>
            <person name="Litt A."/>
        </authorList>
    </citation>
    <scope>NUCLEOTIDE SEQUENCE [LARGE SCALE GENOMIC DNA]</scope>
    <source>
        <strain evidence="5">AR-01</strain>
    </source>
</reference>
<sequence>MKQARVDKMILVLIMSACMQAQYLNRSRTDIEFVLFAGGFATPCILKKSNTKLSFTNPKQPLYGHLSSIDSTATSMRVTWVSGDKTPQQLQYGDGKSQTSQVSTFTQNDMCTKDFGWHDPGFIHSAVMTDLNPSATYSYTYGSDSTGWSEENKQKHHQLEEPDEVRFWHMEYGKGS</sequence>
<keyword evidence="3" id="KW-0732">Signal</keyword>
<gene>
    <name evidence="5" type="ORF">HAX54_034837</name>
</gene>
<evidence type="ECO:0000256" key="1">
    <source>
        <dbReference type="ARBA" id="ARBA00004613"/>
    </source>
</evidence>
<feature type="chain" id="PRO_5047488925" description="Purple acid phosphatase N-terminal domain-containing protein" evidence="3">
    <location>
        <begin position="22"/>
        <end position="176"/>
    </location>
</feature>
<dbReference type="PANTHER" id="PTHR45778:SF3">
    <property type="entry name" value="PURPLE ACID PHOSPHATASE"/>
    <property type="match status" value="1"/>
</dbReference>
<keyword evidence="2" id="KW-0964">Secreted</keyword>
<dbReference type="InterPro" id="IPR008963">
    <property type="entry name" value="Purple_acid_Pase-like_N"/>
</dbReference>
<dbReference type="InterPro" id="IPR015914">
    <property type="entry name" value="PAPs_N"/>
</dbReference>
<feature type="domain" description="Purple acid phosphatase N-terminal" evidence="4">
    <location>
        <begin position="63"/>
        <end position="152"/>
    </location>
</feature>
<protein>
    <recommendedName>
        <fullName evidence="4">Purple acid phosphatase N-terminal domain-containing protein</fullName>
    </recommendedName>
</protein>
<comment type="caution">
    <text evidence="5">The sequence shown here is derived from an EMBL/GenBank/DDBJ whole genome shotgun (WGS) entry which is preliminary data.</text>
</comment>
<dbReference type="Gene3D" id="2.60.40.380">
    <property type="entry name" value="Purple acid phosphatase-like, N-terminal"/>
    <property type="match status" value="1"/>
</dbReference>
<evidence type="ECO:0000259" key="4">
    <source>
        <dbReference type="Pfam" id="PF16656"/>
    </source>
</evidence>
<evidence type="ECO:0000256" key="3">
    <source>
        <dbReference type="SAM" id="SignalP"/>
    </source>
</evidence>
<evidence type="ECO:0000313" key="6">
    <source>
        <dbReference type="Proteomes" id="UP000823775"/>
    </source>
</evidence>
<name>A0ABS8SEI8_DATST</name>
<accession>A0ABS8SEI8</accession>
<proteinExistence type="predicted"/>
<dbReference type="PANTHER" id="PTHR45778">
    <property type="entry name" value="PURPLE ACID PHOSPHATASE-RELATED"/>
    <property type="match status" value="1"/>
</dbReference>
<comment type="subcellular location">
    <subcellularLocation>
        <location evidence="1">Secreted</location>
    </subcellularLocation>
</comment>
<keyword evidence="6" id="KW-1185">Reference proteome</keyword>
<organism evidence="5 6">
    <name type="scientific">Datura stramonium</name>
    <name type="common">Jimsonweed</name>
    <name type="synonym">Common thornapple</name>
    <dbReference type="NCBI Taxonomy" id="4076"/>
    <lineage>
        <taxon>Eukaryota</taxon>
        <taxon>Viridiplantae</taxon>
        <taxon>Streptophyta</taxon>
        <taxon>Embryophyta</taxon>
        <taxon>Tracheophyta</taxon>
        <taxon>Spermatophyta</taxon>
        <taxon>Magnoliopsida</taxon>
        <taxon>eudicotyledons</taxon>
        <taxon>Gunneridae</taxon>
        <taxon>Pentapetalae</taxon>
        <taxon>asterids</taxon>
        <taxon>lamiids</taxon>
        <taxon>Solanales</taxon>
        <taxon>Solanaceae</taxon>
        <taxon>Solanoideae</taxon>
        <taxon>Datureae</taxon>
        <taxon>Datura</taxon>
    </lineage>
</organism>
<dbReference type="EMBL" id="JACEIK010000451">
    <property type="protein sequence ID" value="MCD7457310.1"/>
    <property type="molecule type" value="Genomic_DNA"/>
</dbReference>